<reference evidence="2 3" key="1">
    <citation type="journal article" date="2014" name="PLoS Genet.">
        <title>Phylogenetically driven sequencing of extremely halophilic archaea reveals strategies for static and dynamic osmo-response.</title>
        <authorList>
            <person name="Becker E.A."/>
            <person name="Seitzer P.M."/>
            <person name="Tritt A."/>
            <person name="Larsen D."/>
            <person name="Krusor M."/>
            <person name="Yao A.I."/>
            <person name="Wu D."/>
            <person name="Madern D."/>
            <person name="Eisen J.A."/>
            <person name="Darling A.E."/>
            <person name="Facciotti M.T."/>
        </authorList>
    </citation>
    <scope>NUCLEOTIDE SEQUENCE [LARGE SCALE GENOMIC DNA]</scope>
    <source>
        <strain evidence="2 3">JCM 14624</strain>
    </source>
</reference>
<dbReference type="PROSITE" id="PS50846">
    <property type="entry name" value="HMA_2"/>
    <property type="match status" value="1"/>
</dbReference>
<organism evidence="2 3">
    <name type="scientific">Halovivax asiaticus JCM 14624</name>
    <dbReference type="NCBI Taxonomy" id="1227490"/>
    <lineage>
        <taxon>Archaea</taxon>
        <taxon>Methanobacteriati</taxon>
        <taxon>Methanobacteriota</taxon>
        <taxon>Stenosarchaea group</taxon>
        <taxon>Halobacteria</taxon>
        <taxon>Halobacteriales</taxon>
        <taxon>Natrialbaceae</taxon>
        <taxon>Halovivax</taxon>
    </lineage>
</organism>
<dbReference type="CDD" id="cd00371">
    <property type="entry name" value="HMA"/>
    <property type="match status" value="1"/>
</dbReference>
<gene>
    <name evidence="2" type="ORF">C479_05603</name>
</gene>
<feature type="domain" description="HMA" evidence="1">
    <location>
        <begin position="4"/>
        <end position="36"/>
    </location>
</feature>
<keyword evidence="3" id="KW-1185">Reference proteome</keyword>
<evidence type="ECO:0000313" key="2">
    <source>
        <dbReference type="EMBL" id="ELZ12258.1"/>
    </source>
</evidence>
<dbReference type="InterPro" id="IPR006121">
    <property type="entry name" value="HMA_dom"/>
</dbReference>
<comment type="caution">
    <text evidence="2">The sequence shown here is derived from an EMBL/GenBank/DDBJ whole genome shotgun (WGS) entry which is preliminary data.</text>
</comment>
<evidence type="ECO:0000313" key="3">
    <source>
        <dbReference type="Proteomes" id="UP000011560"/>
    </source>
</evidence>
<accession>M0BPL5</accession>
<proteinExistence type="predicted"/>
<sequence>MSTRTARLEIQGMSCANCSQSVTDAVEALDGVTGPT</sequence>
<dbReference type="InterPro" id="IPR036163">
    <property type="entry name" value="HMA_dom_sf"/>
</dbReference>
<name>M0BPL5_9EURY</name>
<dbReference type="EMBL" id="AOIQ01000009">
    <property type="protein sequence ID" value="ELZ12258.1"/>
    <property type="molecule type" value="Genomic_DNA"/>
</dbReference>
<dbReference type="AlphaFoldDB" id="M0BPL5"/>
<dbReference type="Pfam" id="PF00403">
    <property type="entry name" value="HMA"/>
    <property type="match status" value="1"/>
</dbReference>
<dbReference type="Proteomes" id="UP000011560">
    <property type="component" value="Unassembled WGS sequence"/>
</dbReference>
<dbReference type="SUPFAM" id="SSF55008">
    <property type="entry name" value="HMA, heavy metal-associated domain"/>
    <property type="match status" value="1"/>
</dbReference>
<dbReference type="Gene3D" id="3.30.70.100">
    <property type="match status" value="1"/>
</dbReference>
<dbReference type="GO" id="GO:0046872">
    <property type="term" value="F:metal ion binding"/>
    <property type="evidence" value="ECO:0007669"/>
    <property type="project" value="InterPro"/>
</dbReference>
<evidence type="ECO:0000259" key="1">
    <source>
        <dbReference type="PROSITE" id="PS50846"/>
    </source>
</evidence>
<dbReference type="STRING" id="1227490.C479_05603"/>
<protein>
    <submittedName>
        <fullName evidence="2">ATPase P</fullName>
    </submittedName>
</protein>